<feature type="transmembrane region" description="Helical" evidence="9">
    <location>
        <begin position="323"/>
        <end position="340"/>
    </location>
</feature>
<feature type="transmembrane region" description="Helical" evidence="9">
    <location>
        <begin position="97"/>
        <end position="116"/>
    </location>
</feature>
<feature type="transmembrane region" description="Helical" evidence="9">
    <location>
        <begin position="160"/>
        <end position="180"/>
    </location>
</feature>
<sequence length="522" mass="53575">MKTDSAPERGVAAAGASADAAAAQPDPRRWWVLGVISLAQFVIAIDSSVVNVMGPRLKDAIGLSTTGLQWVMNIYVLLFGGLLLLGGRLADVIGRRVVFLAGLTLFTLASLGAGLADSESALLTARALQGIGAAALSPASLSILVTVFPDAKERAKAFGVWGAVIGIGASVGTIMGGAIVNADWRWAFWINVPVGLIVGAAAVALIKLPKPSGERPPKDLAGAVTATGGLLLLVYGIVTSNDNGWSDWRTLGSLGVAVALLIAFVVVEGRSAAPLVPLRLFRSRSVVAGSLGEFLTAALMMPIFFLLPLWMQGVLDYSPLQTGLAYLPVSIALMTLAPLASELIGKTGPRNMYLAGTVALAGCVVMLTRMPVHSGYWSFLLPVTALFGVGLVFCLIPTPVVGTSEATDEDAGTTSALLNASTQIGAAFGIAIAVTVLNNRMASQAAHGATPHVALVHGLQAAFTVLLVFLALSMLTGIFGFRRGTTAPAGAEDGAAETPVARSAEHAVAAEPATAARSERIA</sequence>
<dbReference type="PANTHER" id="PTHR42718">
    <property type="entry name" value="MAJOR FACILITATOR SUPERFAMILY MULTIDRUG TRANSPORTER MFSC"/>
    <property type="match status" value="1"/>
</dbReference>
<evidence type="ECO:0000256" key="1">
    <source>
        <dbReference type="ARBA" id="ARBA00004651"/>
    </source>
</evidence>
<feature type="transmembrane region" description="Helical" evidence="9">
    <location>
        <begin position="287"/>
        <end position="311"/>
    </location>
</feature>
<dbReference type="GO" id="GO:0005886">
    <property type="term" value="C:plasma membrane"/>
    <property type="evidence" value="ECO:0007669"/>
    <property type="project" value="UniProtKB-SubCell"/>
</dbReference>
<evidence type="ECO:0000313" key="11">
    <source>
        <dbReference type="EMBL" id="XDQ28362.1"/>
    </source>
</evidence>
<keyword evidence="6 9" id="KW-0472">Membrane</keyword>
<evidence type="ECO:0000256" key="6">
    <source>
        <dbReference type="ARBA" id="ARBA00023136"/>
    </source>
</evidence>
<dbReference type="PROSITE" id="PS00216">
    <property type="entry name" value="SUGAR_TRANSPORT_1"/>
    <property type="match status" value="1"/>
</dbReference>
<evidence type="ECO:0000256" key="3">
    <source>
        <dbReference type="ARBA" id="ARBA00022475"/>
    </source>
</evidence>
<dbReference type="Pfam" id="PF07690">
    <property type="entry name" value="MFS_1"/>
    <property type="match status" value="1"/>
</dbReference>
<comment type="subcellular location">
    <subcellularLocation>
        <location evidence="1">Cell membrane</location>
        <topology evidence="1">Multi-pass membrane protein</topology>
    </subcellularLocation>
</comment>
<feature type="domain" description="Major facilitator superfamily (MFS) profile" evidence="10">
    <location>
        <begin position="32"/>
        <end position="476"/>
    </location>
</feature>
<keyword evidence="7" id="KW-0046">Antibiotic resistance</keyword>
<keyword evidence="4 9" id="KW-0812">Transmembrane</keyword>
<evidence type="ECO:0000256" key="5">
    <source>
        <dbReference type="ARBA" id="ARBA00022989"/>
    </source>
</evidence>
<dbReference type="PROSITE" id="PS50850">
    <property type="entry name" value="MFS"/>
    <property type="match status" value="1"/>
</dbReference>
<evidence type="ECO:0000256" key="9">
    <source>
        <dbReference type="SAM" id="Phobius"/>
    </source>
</evidence>
<feature type="transmembrane region" description="Helical" evidence="9">
    <location>
        <begin position="250"/>
        <end position="267"/>
    </location>
</feature>
<evidence type="ECO:0000259" key="10">
    <source>
        <dbReference type="PROSITE" id="PS50850"/>
    </source>
</evidence>
<keyword evidence="3" id="KW-1003">Cell membrane</keyword>
<feature type="transmembrane region" description="Helical" evidence="9">
    <location>
        <begin position="30"/>
        <end position="50"/>
    </location>
</feature>
<dbReference type="GO" id="GO:0046677">
    <property type="term" value="P:response to antibiotic"/>
    <property type="evidence" value="ECO:0007669"/>
    <property type="project" value="UniProtKB-KW"/>
</dbReference>
<feature type="transmembrane region" description="Helical" evidence="9">
    <location>
        <begin position="376"/>
        <end position="396"/>
    </location>
</feature>
<dbReference type="InterPro" id="IPR004638">
    <property type="entry name" value="EmrB-like"/>
</dbReference>
<gene>
    <name evidence="11" type="ORF">AB5J56_28355</name>
</gene>
<dbReference type="InterPro" id="IPR020846">
    <property type="entry name" value="MFS_dom"/>
</dbReference>
<dbReference type="AlphaFoldDB" id="A0AB39PD18"/>
<feature type="region of interest" description="Disordered" evidence="8">
    <location>
        <begin position="490"/>
        <end position="522"/>
    </location>
</feature>
<evidence type="ECO:0000256" key="7">
    <source>
        <dbReference type="ARBA" id="ARBA00023251"/>
    </source>
</evidence>
<dbReference type="NCBIfam" id="TIGR00711">
    <property type="entry name" value="efflux_EmrB"/>
    <property type="match status" value="1"/>
</dbReference>
<evidence type="ECO:0000256" key="2">
    <source>
        <dbReference type="ARBA" id="ARBA00022448"/>
    </source>
</evidence>
<dbReference type="CDD" id="cd17321">
    <property type="entry name" value="MFS_MMR_MDR_like"/>
    <property type="match status" value="1"/>
</dbReference>
<dbReference type="Gene3D" id="1.20.1720.10">
    <property type="entry name" value="Multidrug resistance protein D"/>
    <property type="match status" value="1"/>
</dbReference>
<proteinExistence type="predicted"/>
<feature type="transmembrane region" description="Helical" evidence="9">
    <location>
        <begin position="70"/>
        <end position="90"/>
    </location>
</feature>
<dbReference type="RefSeq" id="WP_369236321.1">
    <property type="nucleotide sequence ID" value="NZ_CP163435.1"/>
</dbReference>
<protein>
    <submittedName>
        <fullName evidence="11">MFS transporter</fullName>
    </submittedName>
</protein>
<feature type="transmembrane region" description="Helical" evidence="9">
    <location>
        <begin position="416"/>
        <end position="437"/>
    </location>
</feature>
<dbReference type="InterPro" id="IPR036259">
    <property type="entry name" value="MFS_trans_sf"/>
</dbReference>
<feature type="transmembrane region" description="Helical" evidence="9">
    <location>
        <begin position="186"/>
        <end position="208"/>
    </location>
</feature>
<dbReference type="PANTHER" id="PTHR42718:SF46">
    <property type="entry name" value="BLR6921 PROTEIN"/>
    <property type="match status" value="1"/>
</dbReference>
<name>A0AB39PD18_9ACTN</name>
<dbReference type="InterPro" id="IPR005829">
    <property type="entry name" value="Sugar_transporter_CS"/>
</dbReference>
<keyword evidence="5 9" id="KW-1133">Transmembrane helix</keyword>
<dbReference type="EMBL" id="CP163435">
    <property type="protein sequence ID" value="XDQ28362.1"/>
    <property type="molecule type" value="Genomic_DNA"/>
</dbReference>
<organism evidence="11">
    <name type="scientific">Streptomyces sp. R21</name>
    <dbReference type="NCBI Taxonomy" id="3238627"/>
    <lineage>
        <taxon>Bacteria</taxon>
        <taxon>Bacillati</taxon>
        <taxon>Actinomycetota</taxon>
        <taxon>Actinomycetes</taxon>
        <taxon>Kitasatosporales</taxon>
        <taxon>Streptomycetaceae</taxon>
        <taxon>Streptomyces</taxon>
    </lineage>
</organism>
<feature type="transmembrane region" description="Helical" evidence="9">
    <location>
        <begin position="128"/>
        <end position="148"/>
    </location>
</feature>
<feature type="transmembrane region" description="Helical" evidence="9">
    <location>
        <begin position="220"/>
        <end position="238"/>
    </location>
</feature>
<feature type="transmembrane region" description="Helical" evidence="9">
    <location>
        <begin position="352"/>
        <end position="370"/>
    </location>
</feature>
<evidence type="ECO:0000256" key="4">
    <source>
        <dbReference type="ARBA" id="ARBA00022692"/>
    </source>
</evidence>
<reference evidence="11" key="1">
    <citation type="submission" date="2024-07" db="EMBL/GenBank/DDBJ databases">
        <authorList>
            <person name="Yu S.T."/>
        </authorList>
    </citation>
    <scope>NUCLEOTIDE SEQUENCE</scope>
    <source>
        <strain evidence="11">R21</strain>
    </source>
</reference>
<feature type="transmembrane region" description="Helical" evidence="9">
    <location>
        <begin position="457"/>
        <end position="481"/>
    </location>
</feature>
<keyword evidence="2" id="KW-0813">Transport</keyword>
<dbReference type="InterPro" id="IPR011701">
    <property type="entry name" value="MFS"/>
</dbReference>
<dbReference type="GO" id="GO:0022857">
    <property type="term" value="F:transmembrane transporter activity"/>
    <property type="evidence" value="ECO:0007669"/>
    <property type="project" value="InterPro"/>
</dbReference>
<accession>A0AB39PD18</accession>
<dbReference type="Gene3D" id="1.20.1250.20">
    <property type="entry name" value="MFS general substrate transporter like domains"/>
    <property type="match status" value="1"/>
</dbReference>
<evidence type="ECO:0000256" key="8">
    <source>
        <dbReference type="SAM" id="MobiDB-lite"/>
    </source>
</evidence>
<feature type="compositionally biased region" description="Low complexity" evidence="8">
    <location>
        <begin position="499"/>
        <end position="516"/>
    </location>
</feature>
<dbReference type="SUPFAM" id="SSF103473">
    <property type="entry name" value="MFS general substrate transporter"/>
    <property type="match status" value="1"/>
</dbReference>